<sequence length="335" mass="36125">MKFTRSARTALIAAAAALVATTAPVAVVSAEPAPTGSYIVDTNPLTDHRDVITVHSAAMDKDIPLDVLRPTDRTKPAPVLYLLNGAGGGEDSASWANRTYYTSFFENKHVNVVTPLKGAFSYYTDWQKADPKLGVQKWQTFLTEELPPLLDKELKTTGNNAIAGISMAGTSVLNLAIAKPGLYKMAASYSGCARTSDPLGQRYIRIVVEDRGGADTRNMWGPYNGQGWKDNDPFLQAAKLRGTKIYLSSNSGLPGQDESLEPGSSAGDGVVLADRVAVGGGIEAVTNVCTQQMAQRLKELNIPATVKIRPAGTHSWGYWERELHYSWPQIADAIK</sequence>
<dbReference type="RefSeq" id="WP_161895792.1">
    <property type="nucleotide sequence ID" value="NZ_BJOV01000005.1"/>
</dbReference>
<accession>A0A7I9VA84</accession>
<dbReference type="Proteomes" id="UP000444960">
    <property type="component" value="Unassembled WGS sequence"/>
</dbReference>
<dbReference type="GO" id="GO:0016747">
    <property type="term" value="F:acyltransferase activity, transferring groups other than amino-acyl groups"/>
    <property type="evidence" value="ECO:0007669"/>
    <property type="project" value="TreeGrafter"/>
</dbReference>
<dbReference type="InterPro" id="IPR050583">
    <property type="entry name" value="Mycobacterial_A85_antigen"/>
</dbReference>
<dbReference type="OrthoDB" id="4510758at2"/>
<dbReference type="EMBL" id="BJOV01000005">
    <property type="protein sequence ID" value="GEE02021.1"/>
    <property type="molecule type" value="Genomic_DNA"/>
</dbReference>
<keyword evidence="3" id="KW-1185">Reference proteome</keyword>
<dbReference type="PANTHER" id="PTHR48098">
    <property type="entry name" value="ENTEROCHELIN ESTERASE-RELATED"/>
    <property type="match status" value="1"/>
</dbReference>
<dbReference type="Gene3D" id="3.40.50.1820">
    <property type="entry name" value="alpha/beta hydrolase"/>
    <property type="match status" value="1"/>
</dbReference>
<evidence type="ECO:0000256" key="1">
    <source>
        <dbReference type="SAM" id="SignalP"/>
    </source>
</evidence>
<organism evidence="2 3">
    <name type="scientific">Gordonia spumicola</name>
    <dbReference type="NCBI Taxonomy" id="589161"/>
    <lineage>
        <taxon>Bacteria</taxon>
        <taxon>Bacillati</taxon>
        <taxon>Actinomycetota</taxon>
        <taxon>Actinomycetes</taxon>
        <taxon>Mycobacteriales</taxon>
        <taxon>Gordoniaceae</taxon>
        <taxon>Gordonia</taxon>
    </lineage>
</organism>
<dbReference type="AlphaFoldDB" id="A0A7I9VA84"/>
<comment type="caution">
    <text evidence="2">The sequence shown here is derived from an EMBL/GenBank/DDBJ whole genome shotgun (WGS) entry which is preliminary data.</text>
</comment>
<dbReference type="InterPro" id="IPR000801">
    <property type="entry name" value="Esterase-like"/>
</dbReference>
<evidence type="ECO:0000313" key="3">
    <source>
        <dbReference type="Proteomes" id="UP000444960"/>
    </source>
</evidence>
<proteinExistence type="predicted"/>
<evidence type="ECO:0000313" key="2">
    <source>
        <dbReference type="EMBL" id="GEE02021.1"/>
    </source>
</evidence>
<reference evidence="3" key="1">
    <citation type="submission" date="2019-06" db="EMBL/GenBank/DDBJ databases">
        <title>Gordonia isolated from sludge of a wastewater treatment plant.</title>
        <authorList>
            <person name="Tamura T."/>
            <person name="Aoyama K."/>
            <person name="Kang Y."/>
            <person name="Saito S."/>
            <person name="Akiyama N."/>
            <person name="Yazawa K."/>
            <person name="Gonoi T."/>
            <person name="Mikami Y."/>
        </authorList>
    </citation>
    <scope>NUCLEOTIDE SEQUENCE [LARGE SCALE GENOMIC DNA]</scope>
    <source>
        <strain evidence="3">NBRC 107696</strain>
    </source>
</reference>
<dbReference type="InterPro" id="IPR029058">
    <property type="entry name" value="AB_hydrolase_fold"/>
</dbReference>
<dbReference type="PANTHER" id="PTHR48098:SF1">
    <property type="entry name" value="DIACYLGLYCEROL ACYLTRANSFERASE_MYCOLYLTRANSFERASE AG85A"/>
    <property type="match status" value="1"/>
</dbReference>
<feature type="chain" id="PRO_5029658584" evidence="1">
    <location>
        <begin position="26"/>
        <end position="335"/>
    </location>
</feature>
<dbReference type="Pfam" id="PF00756">
    <property type="entry name" value="Esterase"/>
    <property type="match status" value="1"/>
</dbReference>
<name>A0A7I9VA84_9ACTN</name>
<protein>
    <submittedName>
        <fullName evidence="2">Esterase</fullName>
    </submittedName>
</protein>
<feature type="signal peptide" evidence="1">
    <location>
        <begin position="1"/>
        <end position="25"/>
    </location>
</feature>
<dbReference type="SUPFAM" id="SSF53474">
    <property type="entry name" value="alpha/beta-Hydrolases"/>
    <property type="match status" value="1"/>
</dbReference>
<gene>
    <name evidence="2" type="ORF">nbrc107696_24670</name>
</gene>
<keyword evidence="1" id="KW-0732">Signal</keyword>